<evidence type="ECO:0008006" key="3">
    <source>
        <dbReference type="Google" id="ProtNLM"/>
    </source>
</evidence>
<proteinExistence type="predicted"/>
<organism evidence="2">
    <name type="scientific">marine sediment metagenome</name>
    <dbReference type="NCBI Taxonomy" id="412755"/>
    <lineage>
        <taxon>unclassified sequences</taxon>
        <taxon>metagenomes</taxon>
        <taxon>ecological metagenomes</taxon>
    </lineage>
</organism>
<sequence>MAKVKVATAWLDCCSGCHMSFLDLDEALIGLADVIEIT</sequence>
<evidence type="ECO:0000313" key="2">
    <source>
        <dbReference type="EMBL" id="GAI29514.1"/>
    </source>
</evidence>
<dbReference type="SUPFAM" id="SSF56770">
    <property type="entry name" value="HydA/Nqo6-like"/>
    <property type="match status" value="1"/>
</dbReference>
<gene>
    <name evidence="2" type="ORF">S06H3_30519</name>
</gene>
<evidence type="ECO:0000256" key="1">
    <source>
        <dbReference type="ARBA" id="ARBA00023002"/>
    </source>
</evidence>
<dbReference type="GO" id="GO:0016491">
    <property type="term" value="F:oxidoreductase activity"/>
    <property type="evidence" value="ECO:0007669"/>
    <property type="project" value="UniProtKB-KW"/>
</dbReference>
<dbReference type="Gene3D" id="3.40.50.700">
    <property type="entry name" value="NADH:ubiquinone oxidoreductase-like, 20kDa subunit"/>
    <property type="match status" value="1"/>
</dbReference>
<name>X1PF53_9ZZZZ</name>
<comment type="caution">
    <text evidence="2">The sequence shown here is derived from an EMBL/GenBank/DDBJ whole genome shotgun (WGS) entry which is preliminary data.</text>
</comment>
<keyword evidence="1" id="KW-0560">Oxidoreductase</keyword>
<feature type="non-terminal residue" evidence="2">
    <location>
        <position position="38"/>
    </location>
</feature>
<reference evidence="2" key="1">
    <citation type="journal article" date="2014" name="Front. Microbiol.">
        <title>High frequency of phylogenetically diverse reductive dehalogenase-homologous genes in deep subseafloor sedimentary metagenomes.</title>
        <authorList>
            <person name="Kawai M."/>
            <person name="Futagami T."/>
            <person name="Toyoda A."/>
            <person name="Takaki Y."/>
            <person name="Nishi S."/>
            <person name="Hori S."/>
            <person name="Arai W."/>
            <person name="Tsubouchi T."/>
            <person name="Morono Y."/>
            <person name="Uchiyama I."/>
            <person name="Ito T."/>
            <person name="Fujiyama A."/>
            <person name="Inagaki F."/>
            <person name="Takami H."/>
        </authorList>
    </citation>
    <scope>NUCLEOTIDE SEQUENCE</scope>
    <source>
        <strain evidence="2">Expedition CK06-06</strain>
    </source>
</reference>
<dbReference type="EMBL" id="BARV01017980">
    <property type="protein sequence ID" value="GAI29514.1"/>
    <property type="molecule type" value="Genomic_DNA"/>
</dbReference>
<accession>X1PF53</accession>
<dbReference type="InterPro" id="IPR037024">
    <property type="entry name" value="NiFe_Hase_small_N_sf"/>
</dbReference>
<protein>
    <recommendedName>
        <fullName evidence="3">NADH:ubiquinone oxidoreductase-like 20kDa subunit domain-containing protein</fullName>
    </recommendedName>
</protein>
<dbReference type="AlphaFoldDB" id="X1PF53"/>